<feature type="region of interest" description="Disordered" evidence="1">
    <location>
        <begin position="1"/>
        <end position="66"/>
    </location>
</feature>
<dbReference type="AlphaFoldDB" id="A0A0S4JAM0"/>
<evidence type="ECO:0000313" key="2">
    <source>
        <dbReference type="EMBL" id="CUG87039.1"/>
    </source>
</evidence>
<feature type="compositionally biased region" description="Polar residues" evidence="1">
    <location>
        <begin position="79"/>
        <end position="124"/>
    </location>
</feature>
<proteinExistence type="predicted"/>
<accession>A0A0S4JAM0</accession>
<dbReference type="VEuPathDB" id="TriTrypDB:BSAL_08095"/>
<name>A0A0S4JAM0_BODSA</name>
<dbReference type="Proteomes" id="UP000051952">
    <property type="component" value="Unassembled WGS sequence"/>
</dbReference>
<protein>
    <submittedName>
        <fullName evidence="2">Uncharacterized protein</fullName>
    </submittedName>
</protein>
<evidence type="ECO:0000313" key="3">
    <source>
        <dbReference type="Proteomes" id="UP000051952"/>
    </source>
</evidence>
<evidence type="ECO:0000256" key="1">
    <source>
        <dbReference type="SAM" id="MobiDB-lite"/>
    </source>
</evidence>
<feature type="region of interest" description="Disordered" evidence="1">
    <location>
        <begin position="79"/>
        <end position="131"/>
    </location>
</feature>
<sequence length="191" mass="20225">MGTTMCTCSFEEPTMSPRHSRSNNTSVISNGGKGGNENENSFSLKVMRNSAKRSHTPTTSPLLRRNHSTSFLLSGDATTAAPSVQGQSRNSTATVSTGRQSRSSAQPLTANDATTTTGSANNPLEPSAHRRQLRGEQHQLNCFAAAVLLPPSGEQAVEEPEDIEAPFTPLQMPPLILATFPTFLNDSAAAA</sequence>
<gene>
    <name evidence="2" type="ORF">BSAL_08095</name>
</gene>
<keyword evidence="3" id="KW-1185">Reference proteome</keyword>
<organism evidence="2 3">
    <name type="scientific">Bodo saltans</name>
    <name type="common">Flagellated protozoan</name>
    <dbReference type="NCBI Taxonomy" id="75058"/>
    <lineage>
        <taxon>Eukaryota</taxon>
        <taxon>Discoba</taxon>
        <taxon>Euglenozoa</taxon>
        <taxon>Kinetoplastea</taxon>
        <taxon>Metakinetoplastina</taxon>
        <taxon>Eubodonida</taxon>
        <taxon>Bodonidae</taxon>
        <taxon>Bodo</taxon>
    </lineage>
</organism>
<reference evidence="3" key="1">
    <citation type="submission" date="2015-09" db="EMBL/GenBank/DDBJ databases">
        <authorList>
            <consortium name="Pathogen Informatics"/>
        </authorList>
    </citation>
    <scope>NUCLEOTIDE SEQUENCE [LARGE SCALE GENOMIC DNA]</scope>
    <source>
        <strain evidence="3">Lake Konstanz</strain>
    </source>
</reference>
<dbReference type="EMBL" id="CYKH01001428">
    <property type="protein sequence ID" value="CUG87039.1"/>
    <property type="molecule type" value="Genomic_DNA"/>
</dbReference>